<keyword evidence="2" id="KW-1185">Reference proteome</keyword>
<dbReference type="AlphaFoldDB" id="A0A7W8JUU1"/>
<dbReference type="EMBL" id="JACHFL010000006">
    <property type="protein sequence ID" value="MBB5363561.1"/>
    <property type="molecule type" value="Genomic_DNA"/>
</dbReference>
<dbReference type="Proteomes" id="UP000552709">
    <property type="component" value="Unassembled WGS sequence"/>
</dbReference>
<evidence type="ECO:0000313" key="1">
    <source>
        <dbReference type="EMBL" id="MBB5363561.1"/>
    </source>
</evidence>
<name>A0A7W8JUU1_9DEIO</name>
<proteinExistence type="predicted"/>
<comment type="caution">
    <text evidence="1">The sequence shown here is derived from an EMBL/GenBank/DDBJ whole genome shotgun (WGS) entry which is preliminary data.</text>
</comment>
<protein>
    <submittedName>
        <fullName evidence="1">Uncharacterized protein</fullName>
    </submittedName>
</protein>
<organism evidence="1 2">
    <name type="scientific">Deinococcus humi</name>
    <dbReference type="NCBI Taxonomy" id="662880"/>
    <lineage>
        <taxon>Bacteria</taxon>
        <taxon>Thermotogati</taxon>
        <taxon>Deinococcota</taxon>
        <taxon>Deinococci</taxon>
        <taxon>Deinococcales</taxon>
        <taxon>Deinococcaceae</taxon>
        <taxon>Deinococcus</taxon>
    </lineage>
</organism>
<gene>
    <name evidence="1" type="ORF">HNQ08_002667</name>
</gene>
<evidence type="ECO:0000313" key="2">
    <source>
        <dbReference type="Proteomes" id="UP000552709"/>
    </source>
</evidence>
<reference evidence="1 2" key="1">
    <citation type="submission" date="2020-08" db="EMBL/GenBank/DDBJ databases">
        <title>Genomic Encyclopedia of Type Strains, Phase IV (KMG-IV): sequencing the most valuable type-strain genomes for metagenomic binning, comparative biology and taxonomic classification.</title>
        <authorList>
            <person name="Goeker M."/>
        </authorList>
    </citation>
    <scope>NUCLEOTIDE SEQUENCE [LARGE SCALE GENOMIC DNA]</scope>
    <source>
        <strain evidence="1 2">DSM 27939</strain>
    </source>
</reference>
<accession>A0A7W8JUU1</accession>
<sequence>MSDTLALTELLTPKPLKIRSADRPLPLQEDDARGA</sequence>